<accession>A0A8I1MBA6</accession>
<gene>
    <name evidence="1" type="ORF">JF537_00010</name>
</gene>
<dbReference type="Proteomes" id="UP000664578">
    <property type="component" value="Unassembled WGS sequence"/>
</dbReference>
<dbReference type="AlphaFoldDB" id="A0A8I1MBA6"/>
<proteinExistence type="predicted"/>
<protein>
    <submittedName>
        <fullName evidence="1">Uncharacterized protein</fullName>
    </submittedName>
</protein>
<sequence>MTNQKVGRQSLPHPQTLYKNLKKMYRDLMKQGYKLHELDAMDIHFFFELYMEQAETKQSKQVYIDQIW</sequence>
<organism evidence="1 2">
    <name type="scientific">Priestia flexa</name>
    <dbReference type="NCBI Taxonomy" id="86664"/>
    <lineage>
        <taxon>Bacteria</taxon>
        <taxon>Bacillati</taxon>
        <taxon>Bacillota</taxon>
        <taxon>Bacilli</taxon>
        <taxon>Bacillales</taxon>
        <taxon>Bacillaceae</taxon>
        <taxon>Priestia</taxon>
    </lineage>
</organism>
<name>A0A8I1MBA6_9BACI</name>
<dbReference type="EMBL" id="JAEMWV010000001">
    <property type="protein sequence ID" value="MBN8249953.1"/>
    <property type="molecule type" value="Genomic_DNA"/>
</dbReference>
<comment type="caution">
    <text evidence="1">The sequence shown here is derived from an EMBL/GenBank/DDBJ whole genome shotgun (WGS) entry which is preliminary data.</text>
</comment>
<reference evidence="1" key="1">
    <citation type="submission" date="2020-12" db="EMBL/GenBank/DDBJ databases">
        <title>PHA producing bacteria isolated from mangrove.</title>
        <authorList>
            <person name="Zheng W."/>
            <person name="Yu S."/>
            <person name="Huang Y."/>
        </authorList>
    </citation>
    <scope>NUCLEOTIDE SEQUENCE</scope>
    <source>
        <strain evidence="1">GN22-4</strain>
    </source>
</reference>
<evidence type="ECO:0000313" key="1">
    <source>
        <dbReference type="EMBL" id="MBN8249953.1"/>
    </source>
</evidence>
<evidence type="ECO:0000313" key="2">
    <source>
        <dbReference type="Proteomes" id="UP000664578"/>
    </source>
</evidence>